<dbReference type="GO" id="GO:0005829">
    <property type="term" value="C:cytosol"/>
    <property type="evidence" value="ECO:0007669"/>
    <property type="project" value="TreeGrafter"/>
</dbReference>
<proteinExistence type="inferred from homology"/>
<evidence type="ECO:0000313" key="5">
    <source>
        <dbReference type="Proteomes" id="UP000799291"/>
    </source>
</evidence>
<reference evidence="4" key="1">
    <citation type="journal article" date="2020" name="Stud. Mycol.">
        <title>101 Dothideomycetes genomes: a test case for predicting lifestyles and emergence of pathogens.</title>
        <authorList>
            <person name="Haridas S."/>
            <person name="Albert R."/>
            <person name="Binder M."/>
            <person name="Bloem J."/>
            <person name="Labutti K."/>
            <person name="Salamov A."/>
            <person name="Andreopoulos B."/>
            <person name="Baker S."/>
            <person name="Barry K."/>
            <person name="Bills G."/>
            <person name="Bluhm B."/>
            <person name="Cannon C."/>
            <person name="Castanera R."/>
            <person name="Culley D."/>
            <person name="Daum C."/>
            <person name="Ezra D."/>
            <person name="Gonzalez J."/>
            <person name="Henrissat B."/>
            <person name="Kuo A."/>
            <person name="Liang C."/>
            <person name="Lipzen A."/>
            <person name="Lutzoni F."/>
            <person name="Magnuson J."/>
            <person name="Mondo S."/>
            <person name="Nolan M."/>
            <person name="Ohm R."/>
            <person name="Pangilinan J."/>
            <person name="Park H.-J."/>
            <person name="Ramirez L."/>
            <person name="Alfaro M."/>
            <person name="Sun H."/>
            <person name="Tritt A."/>
            <person name="Yoshinaga Y."/>
            <person name="Zwiers L.-H."/>
            <person name="Turgeon B."/>
            <person name="Goodwin S."/>
            <person name="Spatafora J."/>
            <person name="Crous P."/>
            <person name="Grigoriev I."/>
        </authorList>
    </citation>
    <scope>NUCLEOTIDE SEQUENCE</scope>
    <source>
        <strain evidence="4">CBS 122367</strain>
    </source>
</reference>
<feature type="region of interest" description="Disordered" evidence="2">
    <location>
        <begin position="203"/>
        <end position="278"/>
    </location>
</feature>
<feature type="compositionally biased region" description="Polar residues" evidence="2">
    <location>
        <begin position="262"/>
        <end position="276"/>
    </location>
</feature>
<feature type="compositionally biased region" description="Basic and acidic residues" evidence="2">
    <location>
        <begin position="612"/>
        <end position="623"/>
    </location>
</feature>
<dbReference type="InterPro" id="IPR011021">
    <property type="entry name" value="Arrestin-like_N"/>
</dbReference>
<feature type="compositionally biased region" description="Basic and acidic residues" evidence="2">
    <location>
        <begin position="524"/>
        <end position="546"/>
    </location>
</feature>
<dbReference type="InterPro" id="IPR050357">
    <property type="entry name" value="Arrestin_domain-protein"/>
</dbReference>
<sequence length="851" mass="91885">MTSSPARGTIASSSLLSSRSLLSRLRAPLQSKTRNFTDFYIQPDDPHRQYAPGDLISGSVIVKVIKPLRITHLVISLHGYAQVFKNPNSPGDAYKNYSSTVGSGKGKKNGSYFGNGFVSLFEDEAVLCGEGRLGEGVYHFNFELEFPSKGLPSSIDFERGTISYMLTSTLTRPTTISPTSSCDTKVSLMEVVDIAPIPEPKPRVISLEPISRRARAKPPRKRSPAQEPGQKAPESAGSTKSGRVSELNSIAGEGDAPGSPAPSDTSFESRISSGASGTEYGIRSVNTALEGSSTSGSKQTLKGKTITATIEVRKGGFLRGDQIPITILVDHTKHVRSLKGIIITLYRQARVDMHPALPLAPNSKGDKTKSEDYYPKSRTGLGGLSLSSAGSSHLFRKDLSQSFAPLFIDPRTLTAEVKSAVRVPDEAFPTISNVPGTMISFKYFVEVVVDIQGKLSGLDRMLPDSGLVNVPTGYGDSPTMRRAEDPAGSMFSTWGGTFADTDAIRREKGVVSCLFEVVIGTKDSDRNGKKRQPQETKPKTQPDVHEFPLGPNEDQYTDGGHDQEYYEYDQQGQFYDEYGYEGAYDDAPDYHDSRVPHDQHNVHPDVGNEEGLSEKERMRRAEARLLPSQPPGDDGPSAPPDAPHGIPPSAPILPEDDDPHAPYFAPGPSSSTPGSSSQPPPPFSTTAPSTSHPPITPSIQRRTTDDDSRTTTTGSSLTINANPRQSPHPPSRNDSTATKPLPALPPPSPVPVPSYFPSSSSHVQHTDDKQELQRRRLEMEASAPPEDNAEDSPSSPAPPAPPLANMQNLTLAPSAPILDDEDEGLVDAVRPVRNSPPDEQNVGEELPEYKR</sequence>
<keyword evidence="5" id="KW-1185">Reference proteome</keyword>
<dbReference type="InterPro" id="IPR014756">
    <property type="entry name" value="Ig_E-set"/>
</dbReference>
<dbReference type="SMART" id="SM01017">
    <property type="entry name" value="Arrestin_C"/>
    <property type="match status" value="1"/>
</dbReference>
<dbReference type="InterPro" id="IPR011022">
    <property type="entry name" value="Arrestin_C-like"/>
</dbReference>
<dbReference type="GO" id="GO:0005886">
    <property type="term" value="C:plasma membrane"/>
    <property type="evidence" value="ECO:0007669"/>
    <property type="project" value="TreeGrafter"/>
</dbReference>
<dbReference type="GO" id="GO:0030674">
    <property type="term" value="F:protein-macromolecule adaptor activity"/>
    <property type="evidence" value="ECO:0007669"/>
    <property type="project" value="TreeGrafter"/>
</dbReference>
<feature type="compositionally biased region" description="Low complexity" evidence="2">
    <location>
        <begin position="664"/>
        <end position="677"/>
    </location>
</feature>
<gene>
    <name evidence="4" type="ORF">K458DRAFT_305047</name>
</gene>
<dbReference type="InterPro" id="IPR014752">
    <property type="entry name" value="Arrestin-like_C"/>
</dbReference>
<dbReference type="PANTHER" id="PTHR11188">
    <property type="entry name" value="ARRESTIN DOMAIN CONTAINING PROTEIN"/>
    <property type="match status" value="1"/>
</dbReference>
<feature type="region of interest" description="Disordered" evidence="2">
    <location>
        <begin position="580"/>
        <end position="851"/>
    </location>
</feature>
<name>A0A6G1IZ01_9PLEO</name>
<feature type="compositionally biased region" description="Pro residues" evidence="2">
    <location>
        <begin position="637"/>
        <end position="651"/>
    </location>
</feature>
<accession>A0A6G1IZ01</accession>
<dbReference type="Proteomes" id="UP000799291">
    <property type="component" value="Unassembled WGS sequence"/>
</dbReference>
<feature type="compositionally biased region" description="Basic residues" evidence="2">
    <location>
        <begin position="212"/>
        <end position="223"/>
    </location>
</feature>
<feature type="compositionally biased region" description="Polar residues" evidence="2">
    <location>
        <begin position="236"/>
        <end position="248"/>
    </location>
</feature>
<evidence type="ECO:0000259" key="3">
    <source>
        <dbReference type="SMART" id="SM01017"/>
    </source>
</evidence>
<evidence type="ECO:0000256" key="1">
    <source>
        <dbReference type="ARBA" id="ARBA00037950"/>
    </source>
</evidence>
<dbReference type="Pfam" id="PF02752">
    <property type="entry name" value="Arrestin_C"/>
    <property type="match status" value="1"/>
</dbReference>
<dbReference type="SUPFAM" id="SSF81296">
    <property type="entry name" value="E set domains"/>
    <property type="match status" value="1"/>
</dbReference>
<dbReference type="PANTHER" id="PTHR11188:SF161">
    <property type="entry name" value="PH-RESPONSE REGULATOR PROTEIN PALF_RIM8"/>
    <property type="match status" value="1"/>
</dbReference>
<feature type="region of interest" description="Disordered" evidence="2">
    <location>
        <begin position="524"/>
        <end position="562"/>
    </location>
</feature>
<dbReference type="GO" id="GO:0070086">
    <property type="term" value="P:ubiquitin-dependent endocytosis"/>
    <property type="evidence" value="ECO:0007669"/>
    <property type="project" value="TreeGrafter"/>
</dbReference>
<dbReference type="AlphaFoldDB" id="A0A6G1IZ01"/>
<dbReference type="GO" id="GO:0031625">
    <property type="term" value="F:ubiquitin protein ligase binding"/>
    <property type="evidence" value="ECO:0007669"/>
    <property type="project" value="TreeGrafter"/>
</dbReference>
<protein>
    <recommendedName>
        <fullName evidence="3">Arrestin C-terminal-like domain-containing protein</fullName>
    </recommendedName>
</protein>
<dbReference type="Pfam" id="PF00339">
    <property type="entry name" value="Arrestin_N"/>
    <property type="match status" value="1"/>
</dbReference>
<feature type="compositionally biased region" description="Acidic residues" evidence="2">
    <location>
        <begin position="841"/>
        <end position="851"/>
    </location>
</feature>
<dbReference type="Gene3D" id="2.60.40.640">
    <property type="match status" value="2"/>
</dbReference>
<evidence type="ECO:0000313" key="4">
    <source>
        <dbReference type="EMBL" id="KAF2683496.1"/>
    </source>
</evidence>
<evidence type="ECO:0000256" key="2">
    <source>
        <dbReference type="SAM" id="MobiDB-lite"/>
    </source>
</evidence>
<comment type="similarity">
    <text evidence="1">Belongs to the arrestin family. PalF/RIM8 subfamily.</text>
</comment>
<feature type="compositionally biased region" description="Basic and acidic residues" evidence="2">
    <location>
        <begin position="588"/>
        <end position="603"/>
    </location>
</feature>
<feature type="compositionally biased region" description="Low complexity" evidence="2">
    <location>
        <begin position="684"/>
        <end position="701"/>
    </location>
</feature>
<dbReference type="EMBL" id="MU005584">
    <property type="protein sequence ID" value="KAF2683496.1"/>
    <property type="molecule type" value="Genomic_DNA"/>
</dbReference>
<organism evidence="4 5">
    <name type="scientific">Lentithecium fluviatile CBS 122367</name>
    <dbReference type="NCBI Taxonomy" id="1168545"/>
    <lineage>
        <taxon>Eukaryota</taxon>
        <taxon>Fungi</taxon>
        <taxon>Dikarya</taxon>
        <taxon>Ascomycota</taxon>
        <taxon>Pezizomycotina</taxon>
        <taxon>Dothideomycetes</taxon>
        <taxon>Pleosporomycetidae</taxon>
        <taxon>Pleosporales</taxon>
        <taxon>Massarineae</taxon>
        <taxon>Lentitheciaceae</taxon>
        <taxon>Lentithecium</taxon>
    </lineage>
</organism>
<feature type="compositionally biased region" description="Pro residues" evidence="2">
    <location>
        <begin position="742"/>
        <end position="754"/>
    </location>
</feature>
<feature type="domain" description="Arrestin C-terminal-like" evidence="3">
    <location>
        <begin position="302"/>
        <end position="467"/>
    </location>
</feature>
<dbReference type="OrthoDB" id="7785529at2759"/>
<feature type="compositionally biased region" description="Basic and acidic residues" evidence="2">
    <location>
        <begin position="764"/>
        <end position="779"/>
    </location>
</feature>